<reference evidence="12 13" key="1">
    <citation type="submission" date="2023-07" db="EMBL/GenBank/DDBJ databases">
        <title>Sorghum-associated microbial communities from plants grown in Nebraska, USA.</title>
        <authorList>
            <person name="Schachtman D."/>
        </authorList>
    </citation>
    <scope>NUCLEOTIDE SEQUENCE [LARGE SCALE GENOMIC DNA]</scope>
    <source>
        <strain evidence="12 13">CC49</strain>
    </source>
</reference>
<feature type="transmembrane region" description="Helical" evidence="10">
    <location>
        <begin position="101"/>
        <end position="120"/>
    </location>
</feature>
<dbReference type="Proteomes" id="UP001244623">
    <property type="component" value="Unassembled WGS sequence"/>
</dbReference>
<keyword evidence="13" id="KW-1185">Reference proteome</keyword>
<evidence type="ECO:0000256" key="1">
    <source>
        <dbReference type="ARBA" id="ARBA00004429"/>
    </source>
</evidence>
<dbReference type="NCBIfam" id="TIGR01726">
    <property type="entry name" value="HEQRo_perm_3TM"/>
    <property type="match status" value="1"/>
</dbReference>
<dbReference type="Gene3D" id="1.10.3720.10">
    <property type="entry name" value="MetI-like"/>
    <property type="match status" value="1"/>
</dbReference>
<keyword evidence="4" id="KW-1003">Cell membrane</keyword>
<comment type="caution">
    <text evidence="12">The sequence shown here is derived from an EMBL/GenBank/DDBJ whole genome shotgun (WGS) entry which is preliminary data.</text>
</comment>
<dbReference type="InterPro" id="IPR000515">
    <property type="entry name" value="MetI-like"/>
</dbReference>
<evidence type="ECO:0000256" key="3">
    <source>
        <dbReference type="ARBA" id="ARBA00022448"/>
    </source>
</evidence>
<feature type="transmembrane region" description="Helical" evidence="10">
    <location>
        <begin position="20"/>
        <end position="48"/>
    </location>
</feature>
<keyword evidence="5" id="KW-0997">Cell inner membrane</keyword>
<dbReference type="InterPro" id="IPR051613">
    <property type="entry name" value="ABC_transp_permease_HisMQ"/>
</dbReference>
<dbReference type="EMBL" id="JAUSSJ010000002">
    <property type="protein sequence ID" value="MDQ0019550.1"/>
    <property type="molecule type" value="Genomic_DNA"/>
</dbReference>
<keyword evidence="9 10" id="KW-0472">Membrane</keyword>
<dbReference type="PANTHER" id="PTHR30133">
    <property type="entry name" value="CATIONIC AMINO ACID TRANSPORTER, MEMBRANE COMPONENT"/>
    <property type="match status" value="1"/>
</dbReference>
<dbReference type="CDD" id="cd06261">
    <property type="entry name" value="TM_PBP2"/>
    <property type="match status" value="1"/>
</dbReference>
<keyword evidence="8 10" id="KW-1133">Transmembrane helix</keyword>
<sequence length="241" mass="25915">MLMNIDWQILGFGDEGWGGVLLNAAAVTVSVSLCAWLLGALLGSVLCWMQIAGSRWQQRLAAGYITLFRGVPELLVIYLFYFGGRQVVSTVGTALGFPGPFDVNGFVAGAIAIGLISGAYQSGVFRGAFYAIPGGTLEAATVTGMGRLMMFRRIIVPQALRTALPGMGNQWQSVIKESALVSVTGLVETMNQVSTAANSTQMSFFFYSVGAVIYLIITTCSDMVFRYVEKFAMRGQQRVKG</sequence>
<feature type="domain" description="ABC transmembrane type-1" evidence="11">
    <location>
        <begin position="21"/>
        <end position="225"/>
    </location>
</feature>
<comment type="subcellular location">
    <subcellularLocation>
        <location evidence="1">Cell inner membrane</location>
        <topology evidence="1">Multi-pass membrane protein</topology>
    </subcellularLocation>
    <subcellularLocation>
        <location evidence="10">Cell membrane</location>
        <topology evidence="10">Multi-pass membrane protein</topology>
    </subcellularLocation>
</comment>
<keyword evidence="3 10" id="KW-0813">Transport</keyword>
<evidence type="ECO:0000256" key="9">
    <source>
        <dbReference type="ARBA" id="ARBA00023136"/>
    </source>
</evidence>
<evidence type="ECO:0000313" key="13">
    <source>
        <dbReference type="Proteomes" id="UP001244623"/>
    </source>
</evidence>
<evidence type="ECO:0000313" key="12">
    <source>
        <dbReference type="EMBL" id="MDQ0019550.1"/>
    </source>
</evidence>
<evidence type="ECO:0000256" key="6">
    <source>
        <dbReference type="ARBA" id="ARBA00022692"/>
    </source>
</evidence>
<dbReference type="RefSeq" id="WP_176442685.1">
    <property type="nucleotide sequence ID" value="NZ_JAUSSJ010000002.1"/>
</dbReference>
<dbReference type="Pfam" id="PF00528">
    <property type="entry name" value="BPD_transp_1"/>
    <property type="match status" value="1"/>
</dbReference>
<organism evidence="12 13">
    <name type="scientific">[Curtobacterium] plantarum</name>
    <dbReference type="NCBI Taxonomy" id="221276"/>
    <lineage>
        <taxon>Bacteria</taxon>
        <taxon>Pseudomonadati</taxon>
        <taxon>Pseudomonadota</taxon>
        <taxon>Gammaproteobacteria</taxon>
        <taxon>Enterobacterales</taxon>
        <taxon>Erwiniaceae</taxon>
        <taxon>Pantoea</taxon>
    </lineage>
</organism>
<feature type="transmembrane region" description="Helical" evidence="10">
    <location>
        <begin position="60"/>
        <end position="81"/>
    </location>
</feature>
<accession>A0ABT9T8W5</accession>
<evidence type="ECO:0000256" key="4">
    <source>
        <dbReference type="ARBA" id="ARBA00022475"/>
    </source>
</evidence>
<evidence type="ECO:0000256" key="8">
    <source>
        <dbReference type="ARBA" id="ARBA00022989"/>
    </source>
</evidence>
<keyword evidence="6 10" id="KW-0812">Transmembrane</keyword>
<evidence type="ECO:0000256" key="2">
    <source>
        <dbReference type="ARBA" id="ARBA00010072"/>
    </source>
</evidence>
<proteinExistence type="inferred from homology"/>
<evidence type="ECO:0000256" key="10">
    <source>
        <dbReference type="RuleBase" id="RU363032"/>
    </source>
</evidence>
<protein>
    <submittedName>
        <fullName evidence="12">Octopine/nopaline transport system permease protein</fullName>
    </submittedName>
</protein>
<dbReference type="SUPFAM" id="SSF161098">
    <property type="entry name" value="MetI-like"/>
    <property type="match status" value="1"/>
</dbReference>
<evidence type="ECO:0000259" key="11">
    <source>
        <dbReference type="PROSITE" id="PS50928"/>
    </source>
</evidence>
<evidence type="ECO:0000256" key="5">
    <source>
        <dbReference type="ARBA" id="ARBA00022519"/>
    </source>
</evidence>
<keyword evidence="7" id="KW-0029">Amino-acid transport</keyword>
<dbReference type="InterPro" id="IPR010065">
    <property type="entry name" value="AA_ABC_transptr_permease_3TM"/>
</dbReference>
<evidence type="ECO:0000256" key="7">
    <source>
        <dbReference type="ARBA" id="ARBA00022970"/>
    </source>
</evidence>
<dbReference type="InterPro" id="IPR035906">
    <property type="entry name" value="MetI-like_sf"/>
</dbReference>
<comment type="similarity">
    <text evidence="2">Belongs to the binding-protein-dependent transport system permease family. HisMQ subfamily.</text>
</comment>
<name>A0ABT9T8W5_9GAMM</name>
<dbReference type="PROSITE" id="PS50928">
    <property type="entry name" value="ABC_TM1"/>
    <property type="match status" value="1"/>
</dbReference>
<gene>
    <name evidence="12" type="ORF">J2X94_001704</name>
</gene>
<dbReference type="PANTHER" id="PTHR30133:SF2">
    <property type="entry name" value="ARGININE ABC TRANSPORTER PERMEASE PROTEIN ARTQ"/>
    <property type="match status" value="1"/>
</dbReference>
<feature type="transmembrane region" description="Helical" evidence="10">
    <location>
        <begin position="204"/>
        <end position="228"/>
    </location>
</feature>